<feature type="domain" description="Dermonecrotic toxin N-terminal" evidence="1">
    <location>
        <begin position="930"/>
        <end position="1165"/>
    </location>
</feature>
<evidence type="ECO:0000313" key="3">
    <source>
        <dbReference type="Proteomes" id="UP000239888"/>
    </source>
</evidence>
<dbReference type="RefSeq" id="WP_104502454.1">
    <property type="nucleotide sequence ID" value="NZ_CP018049.1"/>
</dbReference>
<dbReference type="GO" id="GO:0008237">
    <property type="term" value="F:metallopeptidase activity"/>
    <property type="evidence" value="ECO:0007669"/>
    <property type="project" value="InterPro"/>
</dbReference>
<dbReference type="KEGG" id="poi:BOP93_09595"/>
<reference evidence="2 3" key="1">
    <citation type="journal article" date="2018" name="Front. Microbiol.">
        <title>Pseudomonas orientalis F9: A Potent Antagonist against Phytopathogens with Phytotoxic Effect in the Apple Flower.</title>
        <authorList>
            <person name="Zengerer V."/>
            <person name="Schmid M."/>
            <person name="Bieri M."/>
            <person name="Muller D.C."/>
            <person name="Remus-Emsermann M.N.P."/>
            <person name="Ahrens C.H."/>
            <person name="Pelludat C."/>
        </authorList>
    </citation>
    <scope>NUCLEOTIDE SEQUENCE [LARGE SCALE GENOMIC DNA]</scope>
    <source>
        <strain evidence="2 3">F9</strain>
    </source>
</reference>
<sequence>MVTDNPPYFFSETQTDRTQLSKRQRARNFTLKDLDWFDAVYLATDALRRAQTVPMHVQTLRLNVPGQPAIELAGAFVMSPAPEGGVVLYTPVRGLEKLPSHEALKTQLGAWLKDSSQRQGLLDYLSISQQHVLTPTANLTITAHTVGGAVFEAQQTTLASNLLDNARLMREELLKLPTFTSLLDDYISTQLAQSFASVDQHRIQVQTFVIDTSSESGNADSPTLRHTTTRTLSETILRYFVNNGWPEGETRRYVDPQRAPGNQQPAQEADDQLGWEVSVQGLARGLKAHMKQQPKTFWVQPASTGVSRLQLFTQAMANAFFTVALDQQQQTAITVDQRLQLQALPLKAALAATTPTPTIAVEKALLQAPGQPPVELASTLIISSNENDESDDGSPWLLYTPHQGLQSFTALEALKTHLLDSLNPRQHADAWRNHLARSQRFNEADLSACDLTKAPVTGGIFDSIMAGIIEKQGSNLEYALDQYRLSQGTMDLDALVDHVLDVRGMTDPKLLTFDPMGRWSTQLASTWAAATEPRVPPTLSALRTTVQLLENVSVEIERHLAWRPSLEHSATTYLNTRLHAKHQHLQAACLSVRRYSTPSNNIDTPRLLSSSSMVDYFLARLCGDVGSLNDPLNTYVYSTTPDETATRISGLDITDFNTLIDSAVDSFKPYLRRTHGTYPNMEPLLRKAMEMGLTGEMQVRLWNNALLPLDYEVLSTVLGIYARDLRLSVNGFRPDAFALAITPIGQTTQQVLTHCFMLTERGGLDPQYSGRALLWTPALGLEHFRSLSHFKAEVERRLASPDERQALLENLAQPDWHSHPTYALSSLELIEDNLVDYLQRTYAQQKDRELARILSMELSLEQLRKLWRVQATQDLAPTNLQRAMDMARAMIVQHGLQWLGNASAVDQQLYAELLEQYRNNVTDNQDYLHGIDSLVQFTRKKLSGVLEGPDIQASVTPDDVEVGLPAQGSTPARNQSLLDYALSHQSYWNDEVPLFASTGKTPLPSTLDALTLKTRIKALNINAAYQTYIKSVLGPASPEFEQRFTRFAKQLPWQLMQYAHSMTLQGQLSPAAFGLIQQVMDMPDATARATVVGANAMIRPLELLVDARKKTLKIPGAYLIGPTSGDKGPYVLYAPYSPGYTLKEYTVEAALRAELTTSGALQRWVRQVVPAVDHAALKSVLEQPQASTALQLASNPINAALFKQLFTDNVELLTTLLGCQKTANAGTTWDTAKAVFSEGVQQAIVFFAGKLAYPLVVWQSFKLFKASAEELQSHQWHEALGHFIGGVALLAGLRNSMPPVSEGGVPAAAEPVPPTSTAATAVVSWPALDITAAPRTRLQRFEVLEPSLANLIKDTSLNLYRSTSSNYYAAVAGKVFEVIKHGLGWRIIGDGEVGPEVQRNPRQQWMLSSAGPVLTGRRALARLLNGFYSEPFARSSMNVLASGMREIRALYPREAWVITDALALATFYAKNAQENLRLIAQTPLAAPELVKQIKAFFGLQTLEVEHLEKIQEIVDTVCTALMEPSLTSSDSTRFVIGRSRLPAVQGGHTLMAFTIVPDPLQLVYLTEVFFNPGLKYSHLLIKPFYVSVHARATTLIHEITHHVCETLDLAYVHSTHPFDDLIDPQTPEGRNTKGTLENRHLSRLSLNTPTHTLFQIVDIATGLKTDPAQGTATQHVLDRLLTVTGTQTLADARRVFRTDPLKRILTVLNNADSVAYLVAQLGRRKERSVGLTSDSP</sequence>
<feature type="domain" description="Dermonecrotic toxin N-terminal" evidence="1">
    <location>
        <begin position="564"/>
        <end position="808"/>
    </location>
</feature>
<organism evidence="2 3">
    <name type="scientific">Pseudomonas orientalis</name>
    <dbReference type="NCBI Taxonomy" id="76758"/>
    <lineage>
        <taxon>Bacteria</taxon>
        <taxon>Pseudomonadati</taxon>
        <taxon>Pseudomonadota</taxon>
        <taxon>Gammaproteobacteria</taxon>
        <taxon>Pseudomonadales</taxon>
        <taxon>Pseudomonadaceae</taxon>
        <taxon>Pseudomonas</taxon>
    </lineage>
</organism>
<dbReference type="InterPro" id="IPR024079">
    <property type="entry name" value="MetalloPept_cat_dom_sf"/>
</dbReference>
<proteinExistence type="predicted"/>
<evidence type="ECO:0000259" key="1">
    <source>
        <dbReference type="Pfam" id="PF20178"/>
    </source>
</evidence>
<name>A0A2L0RV33_9PSED</name>
<dbReference type="Proteomes" id="UP000239888">
    <property type="component" value="Chromosome"/>
</dbReference>
<protein>
    <recommendedName>
        <fullName evidence="1">Dermonecrotic toxin N-terminal domain-containing protein</fullName>
    </recommendedName>
</protein>
<dbReference type="EMBL" id="CP018049">
    <property type="protein sequence ID" value="AUZ45831.1"/>
    <property type="molecule type" value="Genomic_DNA"/>
</dbReference>
<dbReference type="InterPro" id="IPR046673">
    <property type="entry name" value="ToxA_N"/>
</dbReference>
<dbReference type="Gene3D" id="3.40.390.10">
    <property type="entry name" value="Collagenase (Catalytic Domain)"/>
    <property type="match status" value="1"/>
</dbReference>
<dbReference type="Pfam" id="PF20178">
    <property type="entry name" value="ToxA_N"/>
    <property type="match status" value="2"/>
</dbReference>
<evidence type="ECO:0000313" key="2">
    <source>
        <dbReference type="EMBL" id="AUZ45831.1"/>
    </source>
</evidence>
<gene>
    <name evidence="2" type="ORF">BOP93_09595</name>
</gene>
<accession>A0A2L0RV33</accession>